<accession>A0AAV4R0I4</accession>
<sequence>MAEEWRTYWFSRYSRMVKTDGSFHGMHPRGVLPFGKNGTVGFCIFFPSGNSDSCSHSLWKRKSLFFMPPITLPKQTSIKHNRTPEWDGGKGGFFPLYFRWSKQYVDRIKNLHLVNKGSFYVSKLSKPR</sequence>
<dbReference type="AlphaFoldDB" id="A0AAV4R0I4"/>
<evidence type="ECO:0000313" key="1">
    <source>
        <dbReference type="EMBL" id="GIY14581.1"/>
    </source>
</evidence>
<gene>
    <name evidence="1" type="ORF">CEXT_695431</name>
</gene>
<comment type="caution">
    <text evidence="1">The sequence shown here is derived from an EMBL/GenBank/DDBJ whole genome shotgun (WGS) entry which is preliminary data.</text>
</comment>
<organism evidence="1 2">
    <name type="scientific">Caerostris extrusa</name>
    <name type="common">Bark spider</name>
    <name type="synonym">Caerostris bankana</name>
    <dbReference type="NCBI Taxonomy" id="172846"/>
    <lineage>
        <taxon>Eukaryota</taxon>
        <taxon>Metazoa</taxon>
        <taxon>Ecdysozoa</taxon>
        <taxon>Arthropoda</taxon>
        <taxon>Chelicerata</taxon>
        <taxon>Arachnida</taxon>
        <taxon>Araneae</taxon>
        <taxon>Araneomorphae</taxon>
        <taxon>Entelegynae</taxon>
        <taxon>Araneoidea</taxon>
        <taxon>Araneidae</taxon>
        <taxon>Caerostris</taxon>
    </lineage>
</organism>
<proteinExistence type="predicted"/>
<name>A0AAV4R0I4_CAEEX</name>
<dbReference type="EMBL" id="BPLR01007111">
    <property type="protein sequence ID" value="GIY14581.1"/>
    <property type="molecule type" value="Genomic_DNA"/>
</dbReference>
<protein>
    <submittedName>
        <fullName evidence="1">Uncharacterized protein</fullName>
    </submittedName>
</protein>
<reference evidence="1 2" key="1">
    <citation type="submission" date="2021-06" db="EMBL/GenBank/DDBJ databases">
        <title>Caerostris extrusa draft genome.</title>
        <authorList>
            <person name="Kono N."/>
            <person name="Arakawa K."/>
        </authorList>
    </citation>
    <scope>NUCLEOTIDE SEQUENCE [LARGE SCALE GENOMIC DNA]</scope>
</reference>
<evidence type="ECO:0000313" key="2">
    <source>
        <dbReference type="Proteomes" id="UP001054945"/>
    </source>
</evidence>
<dbReference type="Proteomes" id="UP001054945">
    <property type="component" value="Unassembled WGS sequence"/>
</dbReference>
<keyword evidence="2" id="KW-1185">Reference proteome</keyword>